<name>A0AAV4MEQ1_CAEEX</name>
<dbReference type="Proteomes" id="UP001054945">
    <property type="component" value="Unassembled WGS sequence"/>
</dbReference>
<comment type="caution">
    <text evidence="1">The sequence shown here is derived from an EMBL/GenBank/DDBJ whole genome shotgun (WGS) entry which is preliminary data.</text>
</comment>
<proteinExistence type="predicted"/>
<dbReference type="EMBL" id="BPLR01019667">
    <property type="protein sequence ID" value="GIX70325.1"/>
    <property type="molecule type" value="Genomic_DNA"/>
</dbReference>
<dbReference type="AlphaFoldDB" id="A0AAV4MEQ1"/>
<evidence type="ECO:0000313" key="1">
    <source>
        <dbReference type="EMBL" id="GIX70325.1"/>
    </source>
</evidence>
<accession>A0AAV4MEQ1</accession>
<reference evidence="1 2" key="1">
    <citation type="submission" date="2021-06" db="EMBL/GenBank/DDBJ databases">
        <title>Caerostris extrusa draft genome.</title>
        <authorList>
            <person name="Kono N."/>
            <person name="Arakawa K."/>
        </authorList>
    </citation>
    <scope>NUCLEOTIDE SEQUENCE [LARGE SCALE GENOMIC DNA]</scope>
</reference>
<keyword evidence="2" id="KW-1185">Reference proteome</keyword>
<evidence type="ECO:0000313" key="2">
    <source>
        <dbReference type="Proteomes" id="UP001054945"/>
    </source>
</evidence>
<gene>
    <name evidence="1" type="ORF">CEXT_15141</name>
</gene>
<protein>
    <submittedName>
        <fullName evidence="1">Uncharacterized protein</fullName>
    </submittedName>
</protein>
<organism evidence="1 2">
    <name type="scientific">Caerostris extrusa</name>
    <name type="common">Bark spider</name>
    <name type="synonym">Caerostris bankana</name>
    <dbReference type="NCBI Taxonomy" id="172846"/>
    <lineage>
        <taxon>Eukaryota</taxon>
        <taxon>Metazoa</taxon>
        <taxon>Ecdysozoa</taxon>
        <taxon>Arthropoda</taxon>
        <taxon>Chelicerata</taxon>
        <taxon>Arachnida</taxon>
        <taxon>Araneae</taxon>
        <taxon>Araneomorphae</taxon>
        <taxon>Entelegynae</taxon>
        <taxon>Araneoidea</taxon>
        <taxon>Araneidae</taxon>
        <taxon>Caerostris</taxon>
    </lineage>
</organism>
<sequence length="76" mass="8934">MRLDYSWKFREPETLKRRPAIIYLNDNCPPPKKSCRGRLGVEIFNRVDKQSQDLLPNCEEVYHPKSIHSFSVIGIC</sequence>